<feature type="region of interest" description="Disordered" evidence="12">
    <location>
        <begin position="1"/>
        <end position="22"/>
    </location>
</feature>
<evidence type="ECO:0000256" key="5">
    <source>
        <dbReference type="ARBA" id="ARBA00022679"/>
    </source>
</evidence>
<keyword evidence="5 14" id="KW-0808">Transferase</keyword>
<evidence type="ECO:0000256" key="10">
    <source>
        <dbReference type="ARBA" id="ARBA00023212"/>
    </source>
</evidence>
<dbReference type="PROSITE" id="PS50082">
    <property type="entry name" value="WD_REPEATS_2"/>
    <property type="match status" value="3"/>
</dbReference>
<dbReference type="RefSeq" id="WP_218933798.1">
    <property type="nucleotide sequence ID" value="NZ_CP036525.1"/>
</dbReference>
<dbReference type="PANTHER" id="PTHR43289:SF34">
    <property type="entry name" value="SERINE_THREONINE-PROTEIN KINASE YBDM-RELATED"/>
    <property type="match status" value="1"/>
</dbReference>
<evidence type="ECO:0000256" key="8">
    <source>
        <dbReference type="ARBA" id="ARBA00022777"/>
    </source>
</evidence>
<dbReference type="Gene3D" id="2.130.10.10">
    <property type="entry name" value="YVTN repeat-like/Quinoprotein amine dehydrogenase"/>
    <property type="match status" value="3"/>
</dbReference>
<dbReference type="PROSITE" id="PS50011">
    <property type="entry name" value="PROTEIN_KINASE_DOM"/>
    <property type="match status" value="1"/>
</dbReference>
<feature type="repeat" description="WD" evidence="11">
    <location>
        <begin position="1092"/>
        <end position="1133"/>
    </location>
</feature>
<evidence type="ECO:0000256" key="1">
    <source>
        <dbReference type="ARBA" id="ARBA00004300"/>
    </source>
</evidence>
<sequence length="1193" mass="131247">MNHNADDANCDDANEDNPNSLADSDVLIGQIAEEFLAAGRTGDPPSLNDFVGSHPAVIANPAIEKSLRRMLETIRLLHGLGGESSMDEEHVESTSSPDAGWPEIEDYQLLRVAGRGGMGVVYEAIQVPLSRKVALKVLPGHTADNPSAMARFKQEARAAAQLHHTNIVPVFEVGDDGGHCYYAMQFIEGHSLDAVIRRLREIRDIDQCKSRHGLPEQVPQGLAINSSEAENDNNVLLDSQLETTCYFTLLETPPTRQMLDSDDTLPIAKGSSTLTVTRQSKPYFRNVARIGHQIADGLQHAHERGIVHRDIKPSNIILDPKGDAWITDFGLAKTDDVDLTRDGDVVGTLRYMSPERFTGICDASSDIYSLGVTLYEMLALQSPFSAYDRIGLLAAIRDKHPPPLRSLNHRVPRDLQTIVDKAMEKEPRRRYRTADAMASDLERFLDGRPIRARRVGSAERIWLWAKNNVGLASSIATIAVVLIAASVLSTAQALRLSEANIRTTAEASRATRAEAVAIDERVTAQKALAKSQLEVAEKEFERGKFMEAQKIIDDTPEQFRDSNWNFLKNHSSDSVWQLIIRGQGSVRHFDFSPQSNHLAAVLHQRVGGVFSLDGKQVGDSIPGYAIYGDIAGSKGGEQIAFPVSESEIIVQELLTGKILHRWPCQTYQWSNVLMSPDGRVTLVTMKGQLTAFETRTGKPLWTQKWNGVLPDFSLDSRSVAVVTERKNLDFKIEIIELLKGSVWKTFEVKSDKPSLTQLQFTQNGWLSCYGDNELIILNATSGVKIRALHFMGDEVRRLSPSGAVVATNNANRIRLWDTKSGRLLRSLNGLTPLPWKVKFSSDGAMLLSARGGAADGVVDFWSTRLEEEVAEIATGDVLNSASRFLNCRVAFDLDGSRVYKLRNTVVEAWPVGANRKEWIARSNGELFSDLAVHPHDGTVMVSENMKPTFTHLSDTGEELPPFGRSKSSSVQFNRGGEFLLTVKVASAKVRPGKGAIIFDYATGDELWSNDDIERPFAVFCLSDSAVATAALAGGIDVWDWKLNERLFQIDASQTGSISCLAASPDGRLLATGGLDRWIRVWDLPTRTLKTAFRAHWESVRCLKFSSDGNELLSGDASGTVRIHDAIKGDEILALYGLSTQVADVDFSPNGTQIAAIGKDGLVKIWNRQISAGAAKLPWQSAEFTRAAEAQHDD</sequence>
<dbReference type="InterPro" id="IPR000719">
    <property type="entry name" value="Prot_kinase_dom"/>
</dbReference>
<keyword evidence="15" id="KW-1185">Reference proteome</keyword>
<dbReference type="InterPro" id="IPR019775">
    <property type="entry name" value="WD40_repeat_CS"/>
</dbReference>
<keyword evidence="9" id="KW-0067">ATP-binding</keyword>
<evidence type="ECO:0000256" key="2">
    <source>
        <dbReference type="ARBA" id="ARBA00004647"/>
    </source>
</evidence>
<evidence type="ECO:0000256" key="4">
    <source>
        <dbReference type="ARBA" id="ARBA00022574"/>
    </source>
</evidence>
<keyword evidence="10" id="KW-0206">Cytoskeleton</keyword>
<name>A0A517N772_9BACT</name>
<dbReference type="PROSITE" id="PS50294">
    <property type="entry name" value="WD_REPEATS_REGION"/>
    <property type="match status" value="2"/>
</dbReference>
<organism evidence="14 15">
    <name type="scientific">Rubripirellula lacrimiformis</name>
    <dbReference type="NCBI Taxonomy" id="1930273"/>
    <lineage>
        <taxon>Bacteria</taxon>
        <taxon>Pseudomonadati</taxon>
        <taxon>Planctomycetota</taxon>
        <taxon>Planctomycetia</taxon>
        <taxon>Pirellulales</taxon>
        <taxon>Pirellulaceae</taxon>
        <taxon>Rubripirellula</taxon>
    </lineage>
</organism>
<dbReference type="InterPro" id="IPR011009">
    <property type="entry name" value="Kinase-like_dom_sf"/>
</dbReference>
<evidence type="ECO:0000256" key="3">
    <source>
        <dbReference type="ARBA" id="ARBA00010886"/>
    </source>
</evidence>
<evidence type="ECO:0000259" key="13">
    <source>
        <dbReference type="PROSITE" id="PS50011"/>
    </source>
</evidence>
<dbReference type="InterPro" id="IPR011047">
    <property type="entry name" value="Quinoprotein_ADH-like_sf"/>
</dbReference>
<evidence type="ECO:0000256" key="9">
    <source>
        <dbReference type="ARBA" id="ARBA00022840"/>
    </source>
</evidence>
<gene>
    <name evidence="14" type="primary">prkC_7</name>
    <name evidence="14" type="ORF">K227x_13390</name>
</gene>
<dbReference type="Gene3D" id="1.10.510.10">
    <property type="entry name" value="Transferase(Phosphotransferase) domain 1"/>
    <property type="match status" value="1"/>
</dbReference>
<dbReference type="GO" id="GO:0004674">
    <property type="term" value="F:protein serine/threonine kinase activity"/>
    <property type="evidence" value="ECO:0007669"/>
    <property type="project" value="UniProtKB-EC"/>
</dbReference>
<evidence type="ECO:0000256" key="6">
    <source>
        <dbReference type="ARBA" id="ARBA00022737"/>
    </source>
</evidence>
<keyword evidence="10" id="KW-0963">Cytoplasm</keyword>
<dbReference type="GO" id="GO:0005524">
    <property type="term" value="F:ATP binding"/>
    <property type="evidence" value="ECO:0007669"/>
    <property type="project" value="UniProtKB-KW"/>
</dbReference>
<dbReference type="Pfam" id="PF07714">
    <property type="entry name" value="PK_Tyr_Ser-Thr"/>
    <property type="match status" value="1"/>
</dbReference>
<dbReference type="SMART" id="SM00220">
    <property type="entry name" value="S_TKc"/>
    <property type="match status" value="1"/>
</dbReference>
<evidence type="ECO:0000313" key="14">
    <source>
        <dbReference type="EMBL" id="QDT02960.1"/>
    </source>
</evidence>
<keyword evidence="4 11" id="KW-0853">WD repeat</keyword>
<protein>
    <submittedName>
        <fullName evidence="14">Serine/threonine-protein kinase PrkC</fullName>
        <ecNumber evidence="14">2.7.11.1</ecNumber>
    </submittedName>
</protein>
<dbReference type="Gene3D" id="3.30.200.20">
    <property type="entry name" value="Phosphorylase Kinase, domain 1"/>
    <property type="match status" value="1"/>
</dbReference>
<dbReference type="PROSITE" id="PS00678">
    <property type="entry name" value="WD_REPEATS_1"/>
    <property type="match status" value="1"/>
</dbReference>
<dbReference type="EMBL" id="CP036525">
    <property type="protein sequence ID" value="QDT02960.1"/>
    <property type="molecule type" value="Genomic_DNA"/>
</dbReference>
<evidence type="ECO:0000256" key="12">
    <source>
        <dbReference type="SAM" id="MobiDB-lite"/>
    </source>
</evidence>
<keyword evidence="6" id="KW-0677">Repeat</keyword>
<dbReference type="SUPFAM" id="SSF50998">
    <property type="entry name" value="Quinoprotein alcohol dehydrogenase-like"/>
    <property type="match status" value="2"/>
</dbReference>
<feature type="domain" description="Protein kinase" evidence="13">
    <location>
        <begin position="107"/>
        <end position="445"/>
    </location>
</feature>
<dbReference type="SMART" id="SM00320">
    <property type="entry name" value="WD40"/>
    <property type="match status" value="6"/>
</dbReference>
<dbReference type="SUPFAM" id="SSF56112">
    <property type="entry name" value="Protein kinase-like (PK-like)"/>
    <property type="match status" value="1"/>
</dbReference>
<feature type="repeat" description="WD" evidence="11">
    <location>
        <begin position="1050"/>
        <end position="1091"/>
    </location>
</feature>
<evidence type="ECO:0000313" key="15">
    <source>
        <dbReference type="Proteomes" id="UP000318538"/>
    </source>
</evidence>
<accession>A0A517N772</accession>
<proteinExistence type="inferred from homology"/>
<dbReference type="InterPro" id="IPR001245">
    <property type="entry name" value="Ser-Thr/Tyr_kinase_cat_dom"/>
</dbReference>
<keyword evidence="7" id="KW-0547">Nucleotide-binding</keyword>
<dbReference type="Pfam" id="PF00400">
    <property type="entry name" value="WD40"/>
    <property type="match status" value="3"/>
</dbReference>
<dbReference type="InterPro" id="IPR001680">
    <property type="entry name" value="WD40_rpt"/>
</dbReference>
<dbReference type="AlphaFoldDB" id="A0A517N772"/>
<dbReference type="KEGG" id="rlc:K227x_13390"/>
<comment type="similarity">
    <text evidence="3">Belongs to the protein kinase superfamily. NEK Ser/Thr protein kinase family. NIMA subfamily.</text>
</comment>
<keyword evidence="8 14" id="KW-0418">Kinase</keyword>
<dbReference type="Proteomes" id="UP000318538">
    <property type="component" value="Chromosome"/>
</dbReference>
<dbReference type="InterPro" id="IPR015943">
    <property type="entry name" value="WD40/YVTN_repeat-like_dom_sf"/>
</dbReference>
<dbReference type="GO" id="GO:0005813">
    <property type="term" value="C:centrosome"/>
    <property type="evidence" value="ECO:0007669"/>
    <property type="project" value="UniProtKB-SubCell"/>
</dbReference>
<evidence type="ECO:0000256" key="7">
    <source>
        <dbReference type="ARBA" id="ARBA00022741"/>
    </source>
</evidence>
<dbReference type="PANTHER" id="PTHR43289">
    <property type="entry name" value="MITOGEN-ACTIVATED PROTEIN KINASE KINASE KINASE 20-RELATED"/>
    <property type="match status" value="1"/>
</dbReference>
<feature type="repeat" description="WD" evidence="11">
    <location>
        <begin position="1134"/>
        <end position="1166"/>
    </location>
</feature>
<dbReference type="GO" id="GO:0000922">
    <property type="term" value="C:spindle pole"/>
    <property type="evidence" value="ECO:0007669"/>
    <property type="project" value="UniProtKB-SubCell"/>
</dbReference>
<dbReference type="CDD" id="cd14014">
    <property type="entry name" value="STKc_PknB_like"/>
    <property type="match status" value="1"/>
</dbReference>
<dbReference type="EC" id="2.7.11.1" evidence="14"/>
<evidence type="ECO:0000256" key="11">
    <source>
        <dbReference type="PROSITE-ProRule" id="PRU00221"/>
    </source>
</evidence>
<comment type="subcellular location">
    <subcellularLocation>
        <location evidence="1">Cytoplasm</location>
        <location evidence="1">Cytoskeleton</location>
        <location evidence="1">Microtubule organizing center</location>
        <location evidence="1">Centrosome</location>
    </subcellularLocation>
    <subcellularLocation>
        <location evidence="2">Cytoplasm</location>
        <location evidence="2">Cytoskeleton</location>
        <location evidence="2">Spindle pole</location>
    </subcellularLocation>
</comment>
<reference evidence="14 15" key="1">
    <citation type="submission" date="2019-02" db="EMBL/GenBank/DDBJ databases">
        <title>Deep-cultivation of Planctomycetes and their phenomic and genomic characterization uncovers novel biology.</title>
        <authorList>
            <person name="Wiegand S."/>
            <person name="Jogler M."/>
            <person name="Boedeker C."/>
            <person name="Pinto D."/>
            <person name="Vollmers J."/>
            <person name="Rivas-Marin E."/>
            <person name="Kohn T."/>
            <person name="Peeters S.H."/>
            <person name="Heuer A."/>
            <person name="Rast P."/>
            <person name="Oberbeckmann S."/>
            <person name="Bunk B."/>
            <person name="Jeske O."/>
            <person name="Meyerdierks A."/>
            <person name="Storesund J.E."/>
            <person name="Kallscheuer N."/>
            <person name="Luecker S."/>
            <person name="Lage O.M."/>
            <person name="Pohl T."/>
            <person name="Merkel B.J."/>
            <person name="Hornburger P."/>
            <person name="Mueller R.-W."/>
            <person name="Bruemmer F."/>
            <person name="Labrenz M."/>
            <person name="Spormann A.M."/>
            <person name="Op den Camp H."/>
            <person name="Overmann J."/>
            <person name="Amann R."/>
            <person name="Jetten M.S.M."/>
            <person name="Mascher T."/>
            <person name="Medema M.H."/>
            <person name="Devos D.P."/>
            <person name="Kaster A.-K."/>
            <person name="Ovreas L."/>
            <person name="Rohde M."/>
            <person name="Galperin M.Y."/>
            <person name="Jogler C."/>
        </authorList>
    </citation>
    <scope>NUCLEOTIDE SEQUENCE [LARGE SCALE GENOMIC DNA]</scope>
    <source>
        <strain evidence="14 15">K22_7</strain>
    </source>
</reference>
<dbReference type="InterPro" id="IPR008271">
    <property type="entry name" value="Ser/Thr_kinase_AS"/>
</dbReference>
<dbReference type="PROSITE" id="PS00108">
    <property type="entry name" value="PROTEIN_KINASE_ST"/>
    <property type="match status" value="1"/>
</dbReference>